<dbReference type="RefSeq" id="YP_010677237.1">
    <property type="nucleotide sequence ID" value="NC_071019.1"/>
</dbReference>
<accession>A0A7D2HG30</accession>
<protein>
    <submittedName>
        <fullName evidence="1">MazG-related protein</fullName>
    </submittedName>
</protein>
<dbReference type="EMBL" id="MN937349">
    <property type="protein sequence ID" value="QIQ60772.1"/>
    <property type="molecule type" value="Genomic_DNA"/>
</dbReference>
<name>A0A7D2HG30_9CAUD</name>
<keyword evidence="2" id="KW-1185">Reference proteome</keyword>
<dbReference type="Proteomes" id="UP000509570">
    <property type="component" value="Segment"/>
</dbReference>
<dbReference type="InterPro" id="IPR054052">
    <property type="entry name" value="Y16Q-like"/>
</dbReference>
<reference evidence="1 2" key="1">
    <citation type="submission" date="2020-01" db="EMBL/GenBank/DDBJ databases">
        <authorList>
            <person name="Zhang W."/>
            <person name="Zhang R."/>
            <person name="Hu Y."/>
            <person name="Liu Y."/>
            <person name="Lin W."/>
            <person name="Wang L."/>
            <person name="Li J."/>
            <person name="An X."/>
            <person name="Song L."/>
            <person name="Fan H."/>
            <person name="Shi T."/>
            <person name="Liu H."/>
            <person name="Tong Y."/>
        </authorList>
    </citation>
    <scope>NUCLEOTIDE SEQUENCE [LARGE SCALE GENOMIC DNA]</scope>
</reference>
<dbReference type="KEGG" id="vg:77953611"/>
<organism evidence="1 2">
    <name type="scientific">Stenotrophomonas phage vB_SmaS_BUCT548</name>
    <dbReference type="NCBI Taxonomy" id="2712941"/>
    <lineage>
        <taxon>Viruses</taxon>
        <taxon>Duplodnaviria</taxon>
        <taxon>Heunggongvirae</taxon>
        <taxon>Uroviricota</taxon>
        <taxon>Caudoviricetes</taxon>
        <taxon>Beaumontvirinae</taxon>
        <taxon>Bixiavirus</taxon>
        <taxon>Bixiavirus BUCT548</taxon>
    </lineage>
</organism>
<dbReference type="Pfam" id="PF21825">
    <property type="entry name" value="crAss001_48"/>
    <property type="match status" value="1"/>
</dbReference>
<dbReference type="SUPFAM" id="SSF101386">
    <property type="entry name" value="all-alpha NTP pyrophosphatases"/>
    <property type="match status" value="1"/>
</dbReference>
<dbReference type="GeneID" id="77953611"/>
<sequence>MNNNEYIELAQVTNTIEYKDGMGRFLVAEILGNIIEAGGALDAVKKFQFYGRETEETQGLLDVQTHSAIYSTDDWCDMIDFNKLFPNLSRESALKVYHGVIGKITEAVELAEMLRESLLTGEPVDTTNLIEEVGDGMWYDASIAKGLNTPLETFQTINIEKLKKRFGGKFDAHKAQQENRDLDAERKILEGGVGNDLPPRIQRMLAEYGELGNKARKLAVFINSDMFKTLSANEQQLMYDQHHGMCVYMKALDSRIEIAIANEG</sequence>
<evidence type="ECO:0000313" key="2">
    <source>
        <dbReference type="Proteomes" id="UP000509570"/>
    </source>
</evidence>
<evidence type="ECO:0000313" key="1">
    <source>
        <dbReference type="EMBL" id="QIQ60772.1"/>
    </source>
</evidence>
<proteinExistence type="predicted"/>